<keyword evidence="4" id="KW-0410">Iron transport</keyword>
<dbReference type="Proteomes" id="UP000618579">
    <property type="component" value="Unassembled WGS sequence"/>
</dbReference>
<keyword evidence="8" id="KW-0406">Ion transport</keyword>
<dbReference type="Gene3D" id="3.40.50.300">
    <property type="entry name" value="P-loop containing nucleotide triphosphate hydrolases"/>
    <property type="match status" value="1"/>
</dbReference>
<keyword evidence="9" id="KW-0472">Membrane</keyword>
<evidence type="ECO:0000256" key="4">
    <source>
        <dbReference type="ARBA" id="ARBA00022496"/>
    </source>
</evidence>
<dbReference type="EMBL" id="WHNZ01000013">
    <property type="protein sequence ID" value="NOU99418.1"/>
    <property type="molecule type" value="Genomic_DNA"/>
</dbReference>
<comment type="caution">
    <text evidence="11">The sequence shown here is derived from an EMBL/GenBank/DDBJ whole genome shotgun (WGS) entry which is preliminary data.</text>
</comment>
<comment type="subcellular location">
    <subcellularLocation>
        <location evidence="1">Cell membrane</location>
        <topology evidence="1">Peripheral membrane protein</topology>
    </subcellularLocation>
</comment>
<evidence type="ECO:0000256" key="9">
    <source>
        <dbReference type="ARBA" id="ARBA00023136"/>
    </source>
</evidence>
<reference evidence="11 12" key="1">
    <citation type="submission" date="2019-10" db="EMBL/GenBank/DDBJ databases">
        <title>Description of Paenibacillus pedi sp. nov.</title>
        <authorList>
            <person name="Carlier A."/>
            <person name="Qi S."/>
        </authorList>
    </citation>
    <scope>NUCLEOTIDE SEQUENCE [LARGE SCALE GENOMIC DNA]</scope>
    <source>
        <strain evidence="11 12">LMG 31457</strain>
    </source>
</reference>
<dbReference type="PROSITE" id="PS00211">
    <property type="entry name" value="ABC_TRANSPORTER_1"/>
    <property type="match status" value="1"/>
</dbReference>
<dbReference type="SUPFAM" id="SSF52540">
    <property type="entry name" value="P-loop containing nucleoside triphosphate hydrolases"/>
    <property type="match status" value="1"/>
</dbReference>
<dbReference type="PROSITE" id="PS50893">
    <property type="entry name" value="ABC_TRANSPORTER_2"/>
    <property type="match status" value="1"/>
</dbReference>
<organism evidence="11 12">
    <name type="scientific">Paenibacillus planticolens</name>
    <dbReference type="NCBI Taxonomy" id="2654976"/>
    <lineage>
        <taxon>Bacteria</taxon>
        <taxon>Bacillati</taxon>
        <taxon>Bacillota</taxon>
        <taxon>Bacilli</taxon>
        <taxon>Bacillales</taxon>
        <taxon>Paenibacillaceae</taxon>
        <taxon>Paenibacillus</taxon>
    </lineage>
</organism>
<feature type="domain" description="ABC transporter" evidence="10">
    <location>
        <begin position="1"/>
        <end position="239"/>
    </location>
</feature>
<evidence type="ECO:0000256" key="8">
    <source>
        <dbReference type="ARBA" id="ARBA00023065"/>
    </source>
</evidence>
<name>A0ABX1ZKX3_9BACL</name>
<dbReference type="CDD" id="cd03214">
    <property type="entry name" value="ABC_Iron-Siderophores_B12_Hemin"/>
    <property type="match status" value="1"/>
</dbReference>
<dbReference type="RefSeq" id="WP_171682304.1">
    <property type="nucleotide sequence ID" value="NZ_WHNZ01000013.1"/>
</dbReference>
<evidence type="ECO:0000256" key="2">
    <source>
        <dbReference type="ARBA" id="ARBA00022448"/>
    </source>
</evidence>
<keyword evidence="2" id="KW-0813">Transport</keyword>
<protein>
    <submittedName>
        <fullName evidence="11">ATP-binding cassette domain-containing protein</fullName>
    </submittedName>
</protein>
<dbReference type="GO" id="GO:0005524">
    <property type="term" value="F:ATP binding"/>
    <property type="evidence" value="ECO:0007669"/>
    <property type="project" value="UniProtKB-KW"/>
</dbReference>
<dbReference type="PANTHER" id="PTHR42771:SF11">
    <property type="entry name" value="FERRICHROME TRANSPORT ATP-BINDING PROTEIN FHUC"/>
    <property type="match status" value="1"/>
</dbReference>
<proteinExistence type="predicted"/>
<keyword evidence="12" id="KW-1185">Reference proteome</keyword>
<keyword evidence="6 11" id="KW-0067">ATP-binding</keyword>
<dbReference type="Pfam" id="PF00005">
    <property type="entry name" value="ABC_tran"/>
    <property type="match status" value="1"/>
</dbReference>
<evidence type="ECO:0000259" key="10">
    <source>
        <dbReference type="PROSITE" id="PS50893"/>
    </source>
</evidence>
<dbReference type="PANTHER" id="PTHR42771">
    <property type="entry name" value="IRON(3+)-HYDROXAMATE IMPORT ATP-BINDING PROTEIN FHUC"/>
    <property type="match status" value="1"/>
</dbReference>
<dbReference type="InterPro" id="IPR051535">
    <property type="entry name" value="Siderophore_ABC-ATPase"/>
</dbReference>
<accession>A0ABX1ZKX3</accession>
<sequence>MSAIETSQVHLHIGGFQLKNVTLSIPSEKITAIVGPNGSGKSTLLQTMTRLLVPDQGEVLVQDKPLPQYKTMEFAKTVALMTQSKHTIPNLTVGELVAYGRSPYKRLFDHSNQEDKDIVQWAMEVTHTLRHENRMFHTLSGGEQQKARLAMALAQKTNIILLDEPTTFLDIAHQLDVMEMLVKINQAYRMTIIMVLHDLQQAANYCHYLVAMKKGEIQKTGNPKEVITAEFLKDIYQIEAKVRLEDEDYVNIMPLRKL</sequence>
<dbReference type="InterPro" id="IPR017871">
    <property type="entry name" value="ABC_transporter-like_CS"/>
</dbReference>
<dbReference type="InterPro" id="IPR003439">
    <property type="entry name" value="ABC_transporter-like_ATP-bd"/>
</dbReference>
<evidence type="ECO:0000313" key="11">
    <source>
        <dbReference type="EMBL" id="NOU99418.1"/>
    </source>
</evidence>
<evidence type="ECO:0000256" key="7">
    <source>
        <dbReference type="ARBA" id="ARBA00023004"/>
    </source>
</evidence>
<evidence type="ECO:0000313" key="12">
    <source>
        <dbReference type="Proteomes" id="UP000618579"/>
    </source>
</evidence>
<evidence type="ECO:0000256" key="1">
    <source>
        <dbReference type="ARBA" id="ARBA00004202"/>
    </source>
</evidence>
<evidence type="ECO:0000256" key="6">
    <source>
        <dbReference type="ARBA" id="ARBA00022840"/>
    </source>
</evidence>
<gene>
    <name evidence="11" type="ORF">GC097_05170</name>
</gene>
<dbReference type="SMART" id="SM00382">
    <property type="entry name" value="AAA"/>
    <property type="match status" value="1"/>
</dbReference>
<keyword evidence="3" id="KW-1003">Cell membrane</keyword>
<evidence type="ECO:0000256" key="5">
    <source>
        <dbReference type="ARBA" id="ARBA00022741"/>
    </source>
</evidence>
<keyword evidence="5" id="KW-0547">Nucleotide-binding</keyword>
<dbReference type="InterPro" id="IPR003593">
    <property type="entry name" value="AAA+_ATPase"/>
</dbReference>
<dbReference type="InterPro" id="IPR027417">
    <property type="entry name" value="P-loop_NTPase"/>
</dbReference>
<keyword evidence="7" id="KW-0408">Iron</keyword>
<evidence type="ECO:0000256" key="3">
    <source>
        <dbReference type="ARBA" id="ARBA00022475"/>
    </source>
</evidence>